<evidence type="ECO:0000313" key="4">
    <source>
        <dbReference type="Proteomes" id="UP001500368"/>
    </source>
</evidence>
<proteinExistence type="predicted"/>
<dbReference type="Gene3D" id="3.50.50.60">
    <property type="entry name" value="FAD/NAD(P)-binding domain"/>
    <property type="match status" value="3"/>
</dbReference>
<evidence type="ECO:0000256" key="1">
    <source>
        <dbReference type="ARBA" id="ARBA00023002"/>
    </source>
</evidence>
<dbReference type="PRINTS" id="PR00411">
    <property type="entry name" value="PNDRDTASEI"/>
</dbReference>
<evidence type="ECO:0000259" key="2">
    <source>
        <dbReference type="Pfam" id="PF07992"/>
    </source>
</evidence>
<dbReference type="InterPro" id="IPR017224">
    <property type="entry name" value="Opine_Oxase_asu/HCN_bsu"/>
</dbReference>
<organism evidence="3 4">
    <name type="scientific">Nesterenkonia rhizosphaerae</name>
    <dbReference type="NCBI Taxonomy" id="1348272"/>
    <lineage>
        <taxon>Bacteria</taxon>
        <taxon>Bacillati</taxon>
        <taxon>Actinomycetota</taxon>
        <taxon>Actinomycetes</taxon>
        <taxon>Micrococcales</taxon>
        <taxon>Micrococcaceae</taxon>
        <taxon>Nesterenkonia</taxon>
    </lineage>
</organism>
<dbReference type="InterPro" id="IPR036188">
    <property type="entry name" value="FAD/NAD-bd_sf"/>
</dbReference>
<keyword evidence="1" id="KW-0560">Oxidoreductase</keyword>
<dbReference type="EMBL" id="BAABLW010000007">
    <property type="protein sequence ID" value="GAA4918845.1"/>
    <property type="molecule type" value="Genomic_DNA"/>
</dbReference>
<evidence type="ECO:0000313" key="3">
    <source>
        <dbReference type="EMBL" id="GAA4918845.1"/>
    </source>
</evidence>
<dbReference type="SUPFAM" id="SSF51905">
    <property type="entry name" value="FAD/NAD(P)-binding domain"/>
    <property type="match status" value="1"/>
</dbReference>
<reference evidence="4" key="1">
    <citation type="journal article" date="2019" name="Int. J. Syst. Evol. Microbiol.">
        <title>The Global Catalogue of Microorganisms (GCM) 10K type strain sequencing project: providing services to taxonomists for standard genome sequencing and annotation.</title>
        <authorList>
            <consortium name="The Broad Institute Genomics Platform"/>
            <consortium name="The Broad Institute Genome Sequencing Center for Infectious Disease"/>
            <person name="Wu L."/>
            <person name="Ma J."/>
        </authorList>
    </citation>
    <scope>NUCLEOTIDE SEQUENCE [LARGE SCALE GENOMIC DNA]</scope>
    <source>
        <strain evidence="4">JCM 19129</strain>
    </source>
</reference>
<name>A0ABP9FVZ8_9MICC</name>
<dbReference type="RefSeq" id="WP_345477287.1">
    <property type="nucleotide sequence ID" value="NZ_BAABLW010000007.1"/>
</dbReference>
<feature type="domain" description="FAD/NAD(P)-binding" evidence="2">
    <location>
        <begin position="17"/>
        <end position="357"/>
    </location>
</feature>
<dbReference type="PANTHER" id="PTHR42949">
    <property type="entry name" value="ANAEROBIC GLYCEROL-3-PHOSPHATE DEHYDROGENASE SUBUNIT B"/>
    <property type="match status" value="1"/>
</dbReference>
<dbReference type="Pfam" id="PF07992">
    <property type="entry name" value="Pyr_redox_2"/>
    <property type="match status" value="1"/>
</dbReference>
<dbReference type="InterPro" id="IPR051691">
    <property type="entry name" value="Metab_Enz_Cyan_OpOx_G3PDH"/>
</dbReference>
<protein>
    <submittedName>
        <fullName evidence="3">NAD(P)/FAD-dependent oxidoreductase</fullName>
    </submittedName>
</protein>
<dbReference type="InterPro" id="IPR023753">
    <property type="entry name" value="FAD/NAD-binding_dom"/>
</dbReference>
<accession>A0ABP9FVZ8</accession>
<dbReference type="Proteomes" id="UP001500368">
    <property type="component" value="Unassembled WGS sequence"/>
</dbReference>
<dbReference type="PRINTS" id="PR00368">
    <property type="entry name" value="FADPNR"/>
</dbReference>
<keyword evidence="4" id="KW-1185">Reference proteome</keyword>
<dbReference type="PIRSF" id="PIRSF037495">
    <property type="entry name" value="Opine_OX_OoxA/HcnB"/>
    <property type="match status" value="1"/>
</dbReference>
<sequence>MTSGVQEAEAAPAEALDVAVVGAGPAGLAAAGEAAAAGCSVLLVDAGTQFGGQYWRHAAPEAGDTDPGRWHHSWSIYQRLAQRARDSVDTGRIRHLASTHVVSVRREQAGGDGAEGFLLQASLLPEAQKPGSYQAPQLLQARALILCPGTYDRQLPVPGWTLPGVMAAGGVQAFIKTQGVAPGRRVVLAGTGPFLLSAAASVIHAGAEVAAICESNSLAGWFPGGAAAALVPSKAAEGAEYVALLAKHRVPYYRSTAVTAIHGDGAVRSVTVSALDASGTPVPGSAREVNDVDVVGLGWGFVPQPELLLQLGAQTTLGEEGSLVGVADADQRSSIPGLYLAGEITGVAGAAAAVAEGRIAGRAASSSVGQAVRAGVADVRDRATRAAHRRFASVMHKAHPVPEGWTQWLEDETLICRCEEVPWETARAAAEELSAEEPRGLKGSTRIGMGWCQGRMCGFAAQCLSKKAHLREGEASSGREAEHSAALSAAKRPLAVPMRLGDLAEEPELTQE</sequence>
<gene>
    <name evidence="3" type="ORF">GCM10025790_13310</name>
</gene>
<dbReference type="PANTHER" id="PTHR42949:SF3">
    <property type="entry name" value="ANAEROBIC GLYCEROL-3-PHOSPHATE DEHYDROGENASE SUBUNIT B"/>
    <property type="match status" value="1"/>
</dbReference>
<dbReference type="InterPro" id="IPR041854">
    <property type="entry name" value="BFD-like_2Fe2S-bd_dom_sf"/>
</dbReference>
<comment type="caution">
    <text evidence="3">The sequence shown here is derived from an EMBL/GenBank/DDBJ whole genome shotgun (WGS) entry which is preliminary data.</text>
</comment>
<dbReference type="Gene3D" id="1.10.10.1100">
    <property type="entry name" value="BFD-like [2Fe-2S]-binding domain"/>
    <property type="match status" value="1"/>
</dbReference>